<evidence type="ECO:0000256" key="1">
    <source>
        <dbReference type="SAM" id="MobiDB-lite"/>
    </source>
</evidence>
<feature type="compositionally biased region" description="Basic residues" evidence="1">
    <location>
        <begin position="87"/>
        <end position="97"/>
    </location>
</feature>
<gene>
    <name evidence="2" type="ORF">MUK42_19429</name>
</gene>
<dbReference type="Proteomes" id="UP001055439">
    <property type="component" value="Chromosome 5"/>
</dbReference>
<dbReference type="AlphaFoldDB" id="A0A9E7K1V8"/>
<feature type="region of interest" description="Disordered" evidence="1">
    <location>
        <begin position="1"/>
        <end position="44"/>
    </location>
</feature>
<sequence>MEPQRTPPQALPPILLRRPADLRPHGIGRASEDQSGARSQPELPEVVQGRHLRLLLHEHRRQQHRGLSEARRRRYLDSHDDHPSPPHVRHQGPRCRPHQLLPAAQADRAMAEDQEATGEGKRVPAVAGGAEEARRALRVHSLRMLQHGMSCLLVESGSFLGTGCSTPCLPLGLEQVTQQAPLCPLRDTVITSSVTRL</sequence>
<feature type="region of interest" description="Disordered" evidence="1">
    <location>
        <begin position="76"/>
        <end position="127"/>
    </location>
</feature>
<evidence type="ECO:0000313" key="3">
    <source>
        <dbReference type="Proteomes" id="UP001055439"/>
    </source>
</evidence>
<protein>
    <submittedName>
        <fullName evidence="2">Uncharacterized protein</fullName>
    </submittedName>
</protein>
<proteinExistence type="predicted"/>
<keyword evidence="3" id="KW-1185">Reference proteome</keyword>
<reference evidence="2" key="1">
    <citation type="submission" date="2022-05" db="EMBL/GenBank/DDBJ databases">
        <title>The Musa troglodytarum L. genome provides insights into the mechanism of non-climacteric behaviour and enrichment of carotenoids.</title>
        <authorList>
            <person name="Wang J."/>
        </authorList>
    </citation>
    <scope>NUCLEOTIDE SEQUENCE</scope>
    <source>
        <tissue evidence="2">Leaf</tissue>
    </source>
</reference>
<dbReference type="OrthoDB" id="1696654at2759"/>
<feature type="compositionally biased region" description="Pro residues" evidence="1">
    <location>
        <begin position="1"/>
        <end position="11"/>
    </location>
</feature>
<name>A0A9E7K1V8_9LILI</name>
<dbReference type="EMBL" id="CP097507">
    <property type="protein sequence ID" value="URE00380.1"/>
    <property type="molecule type" value="Genomic_DNA"/>
</dbReference>
<organism evidence="2 3">
    <name type="scientific">Musa troglodytarum</name>
    <name type="common">fe'i banana</name>
    <dbReference type="NCBI Taxonomy" id="320322"/>
    <lineage>
        <taxon>Eukaryota</taxon>
        <taxon>Viridiplantae</taxon>
        <taxon>Streptophyta</taxon>
        <taxon>Embryophyta</taxon>
        <taxon>Tracheophyta</taxon>
        <taxon>Spermatophyta</taxon>
        <taxon>Magnoliopsida</taxon>
        <taxon>Liliopsida</taxon>
        <taxon>Zingiberales</taxon>
        <taxon>Musaceae</taxon>
        <taxon>Musa</taxon>
    </lineage>
</organism>
<evidence type="ECO:0000313" key="2">
    <source>
        <dbReference type="EMBL" id="URE00380.1"/>
    </source>
</evidence>
<accession>A0A9E7K1V8</accession>